<feature type="region of interest" description="Disordered" evidence="1">
    <location>
        <begin position="119"/>
        <end position="160"/>
    </location>
</feature>
<evidence type="ECO:0000313" key="2">
    <source>
        <dbReference type="EMBL" id="QIS10172.1"/>
    </source>
</evidence>
<dbReference type="Gene3D" id="3.30.1310.10">
    <property type="entry name" value="Nucleoid-associated protein YbaB-like domain"/>
    <property type="match status" value="1"/>
</dbReference>
<dbReference type="Proteomes" id="UP000503540">
    <property type="component" value="Chromosome"/>
</dbReference>
<name>A0A6G9YAD5_9NOCA</name>
<evidence type="ECO:0000256" key="1">
    <source>
        <dbReference type="SAM" id="MobiDB-lite"/>
    </source>
</evidence>
<dbReference type="EMBL" id="CP046172">
    <property type="protein sequence ID" value="QIS10172.1"/>
    <property type="molecule type" value="Genomic_DNA"/>
</dbReference>
<dbReference type="KEGG" id="nah:F5544_11400"/>
<dbReference type="GO" id="GO:0003677">
    <property type="term" value="F:DNA binding"/>
    <property type="evidence" value="ECO:0007669"/>
    <property type="project" value="UniProtKB-KW"/>
</dbReference>
<reference evidence="2 3" key="1">
    <citation type="journal article" date="2019" name="ACS Chem. Biol.">
        <title>Identification and Mobilization of a Cryptic Antibiotic Biosynthesis Gene Locus from a Human-Pathogenic Nocardia Isolate.</title>
        <authorList>
            <person name="Herisse M."/>
            <person name="Ishida K."/>
            <person name="Porter J.L."/>
            <person name="Howden B."/>
            <person name="Hertweck C."/>
            <person name="Stinear T.P."/>
            <person name="Pidot S.J."/>
        </authorList>
    </citation>
    <scope>NUCLEOTIDE SEQUENCE [LARGE SCALE GENOMIC DNA]</scope>
    <source>
        <strain evidence="2 3">AUSMDU00012717</strain>
    </source>
</reference>
<proteinExistence type="predicted"/>
<gene>
    <name evidence="2" type="ORF">F5544_11400</name>
</gene>
<evidence type="ECO:0000313" key="3">
    <source>
        <dbReference type="Proteomes" id="UP000503540"/>
    </source>
</evidence>
<keyword evidence="3" id="KW-1185">Reference proteome</keyword>
<accession>A0A6G9YAD5</accession>
<sequence>MSNEFLKHELATVLDGLQQQMRDIAEVGRRRGELTATASVQQRRVTATVDADGILTKLEFADDIDDLTYDEIAAAITEAVRTAATDAARMGVELVRPLRERRAHWPKLSDLLEGALDLPEHVPGESRAPISPPNADERIAATERSDADSPQGRSIVADLD</sequence>
<feature type="compositionally biased region" description="Basic and acidic residues" evidence="1">
    <location>
        <begin position="135"/>
        <end position="147"/>
    </location>
</feature>
<protein>
    <submittedName>
        <fullName evidence="2">YbaB/EbfC family DNA-binding protein</fullName>
    </submittedName>
</protein>
<organism evidence="2 3">
    <name type="scientific">Nocardia arthritidis</name>
    <dbReference type="NCBI Taxonomy" id="228602"/>
    <lineage>
        <taxon>Bacteria</taxon>
        <taxon>Bacillati</taxon>
        <taxon>Actinomycetota</taxon>
        <taxon>Actinomycetes</taxon>
        <taxon>Mycobacteriales</taxon>
        <taxon>Nocardiaceae</taxon>
        <taxon>Nocardia</taxon>
    </lineage>
</organism>
<keyword evidence="2" id="KW-0238">DNA-binding</keyword>
<dbReference type="SUPFAM" id="SSF82607">
    <property type="entry name" value="YbaB-like"/>
    <property type="match status" value="1"/>
</dbReference>
<dbReference type="Pfam" id="PF02575">
    <property type="entry name" value="YbaB_DNA_bd"/>
    <property type="match status" value="1"/>
</dbReference>
<dbReference type="RefSeq" id="WP_167473184.1">
    <property type="nucleotide sequence ID" value="NZ_CP046172.1"/>
</dbReference>
<dbReference type="InterPro" id="IPR004401">
    <property type="entry name" value="YbaB/EbfC"/>
</dbReference>
<dbReference type="InterPro" id="IPR036894">
    <property type="entry name" value="YbaB-like_sf"/>
</dbReference>
<dbReference type="AlphaFoldDB" id="A0A6G9YAD5"/>